<sequence length="108" mass="11919">STLIWAGLSAWDDNTMTSTQHCAIISSTSKAFSTFHFIFDVLGYVISFVSLTTVYIIHKKYSNVTNSYGGANKRGSHLLTYMVMTFIDIVLCAMPSVVIQLDVCHDGV</sequence>
<keyword evidence="1" id="KW-0812">Transmembrane</keyword>
<dbReference type="AlphaFoldDB" id="A0A914DL73"/>
<dbReference type="Proteomes" id="UP000887540">
    <property type="component" value="Unplaced"/>
</dbReference>
<evidence type="ECO:0000313" key="3">
    <source>
        <dbReference type="WBParaSite" id="ACRNAN_scaffold29540.g18082.t1"/>
    </source>
</evidence>
<keyword evidence="1" id="KW-0472">Membrane</keyword>
<evidence type="ECO:0000313" key="2">
    <source>
        <dbReference type="Proteomes" id="UP000887540"/>
    </source>
</evidence>
<reference evidence="3" key="1">
    <citation type="submission" date="2022-11" db="UniProtKB">
        <authorList>
            <consortium name="WormBaseParasite"/>
        </authorList>
    </citation>
    <scope>IDENTIFICATION</scope>
</reference>
<name>A0A914DL73_9BILA</name>
<evidence type="ECO:0000256" key="1">
    <source>
        <dbReference type="SAM" id="Phobius"/>
    </source>
</evidence>
<protein>
    <submittedName>
        <fullName evidence="3">Uncharacterized protein</fullName>
    </submittedName>
</protein>
<dbReference type="WBParaSite" id="ACRNAN_scaffold29540.g18082.t1">
    <property type="protein sequence ID" value="ACRNAN_scaffold29540.g18082.t1"/>
    <property type="gene ID" value="ACRNAN_scaffold29540.g18082"/>
</dbReference>
<keyword evidence="1" id="KW-1133">Transmembrane helix</keyword>
<proteinExistence type="predicted"/>
<keyword evidence="2" id="KW-1185">Reference proteome</keyword>
<accession>A0A914DL73</accession>
<feature type="transmembrane region" description="Helical" evidence="1">
    <location>
        <begin position="37"/>
        <end position="57"/>
    </location>
</feature>
<feature type="transmembrane region" description="Helical" evidence="1">
    <location>
        <begin position="78"/>
        <end position="99"/>
    </location>
</feature>
<organism evidence="2 3">
    <name type="scientific">Acrobeloides nanus</name>
    <dbReference type="NCBI Taxonomy" id="290746"/>
    <lineage>
        <taxon>Eukaryota</taxon>
        <taxon>Metazoa</taxon>
        <taxon>Ecdysozoa</taxon>
        <taxon>Nematoda</taxon>
        <taxon>Chromadorea</taxon>
        <taxon>Rhabditida</taxon>
        <taxon>Tylenchina</taxon>
        <taxon>Cephalobomorpha</taxon>
        <taxon>Cephaloboidea</taxon>
        <taxon>Cephalobidae</taxon>
        <taxon>Acrobeloides</taxon>
    </lineage>
</organism>